<accession>A0ABQ5NRS6</accession>
<evidence type="ECO:0000259" key="8">
    <source>
        <dbReference type="PROSITE" id="PS50893"/>
    </source>
</evidence>
<dbReference type="RefSeq" id="WP_323445152.1">
    <property type="nucleotide sequence ID" value="NZ_BSBI01000001.1"/>
</dbReference>
<dbReference type="InterPro" id="IPR003439">
    <property type="entry name" value="ABC_transporter-like_ATP-bd"/>
</dbReference>
<dbReference type="CDD" id="cd03257">
    <property type="entry name" value="ABC_NikE_OppD_transporters"/>
    <property type="match status" value="1"/>
</dbReference>
<feature type="domain" description="ABC transporter" evidence="8">
    <location>
        <begin position="17"/>
        <end position="264"/>
    </location>
</feature>
<keyword evidence="10" id="KW-1185">Reference proteome</keyword>
<dbReference type="EMBL" id="BSBI01000001">
    <property type="protein sequence ID" value="GLF93045.1"/>
    <property type="molecule type" value="Genomic_DNA"/>
</dbReference>
<name>A0ABQ5NRS6_9ACTN</name>
<organism evidence="9 10">
    <name type="scientific">Streptomyces yaizuensis</name>
    <dbReference type="NCBI Taxonomy" id="2989713"/>
    <lineage>
        <taxon>Bacteria</taxon>
        <taxon>Bacillati</taxon>
        <taxon>Actinomycetota</taxon>
        <taxon>Actinomycetes</taxon>
        <taxon>Kitasatosporales</taxon>
        <taxon>Streptomycetaceae</taxon>
        <taxon>Streptomyces</taxon>
    </lineage>
</organism>
<dbReference type="SMART" id="SM00382">
    <property type="entry name" value="AAA"/>
    <property type="match status" value="1"/>
</dbReference>
<keyword evidence="6 9" id="KW-0067">ATP-binding</keyword>
<dbReference type="PANTHER" id="PTHR43297:SF2">
    <property type="entry name" value="DIPEPTIDE TRANSPORT ATP-BINDING PROTEIN DPPD"/>
    <property type="match status" value="1"/>
</dbReference>
<dbReference type="PROSITE" id="PS00211">
    <property type="entry name" value="ABC_TRANSPORTER_1"/>
    <property type="match status" value="1"/>
</dbReference>
<evidence type="ECO:0000256" key="1">
    <source>
        <dbReference type="ARBA" id="ARBA00004202"/>
    </source>
</evidence>
<proteinExistence type="inferred from homology"/>
<evidence type="ECO:0000256" key="7">
    <source>
        <dbReference type="ARBA" id="ARBA00023136"/>
    </source>
</evidence>
<keyword evidence="7" id="KW-0472">Membrane</keyword>
<dbReference type="InterPro" id="IPR027417">
    <property type="entry name" value="P-loop_NTPase"/>
</dbReference>
<evidence type="ECO:0000256" key="6">
    <source>
        <dbReference type="ARBA" id="ARBA00022840"/>
    </source>
</evidence>
<dbReference type="Pfam" id="PF00005">
    <property type="entry name" value="ABC_tran"/>
    <property type="match status" value="1"/>
</dbReference>
<dbReference type="InterPro" id="IPR050388">
    <property type="entry name" value="ABC_Ni/Peptide_Import"/>
</dbReference>
<dbReference type="GO" id="GO:0005524">
    <property type="term" value="F:ATP binding"/>
    <property type="evidence" value="ECO:0007669"/>
    <property type="project" value="UniProtKB-KW"/>
</dbReference>
<keyword evidence="4" id="KW-1003">Cell membrane</keyword>
<evidence type="ECO:0000256" key="5">
    <source>
        <dbReference type="ARBA" id="ARBA00022741"/>
    </source>
</evidence>
<evidence type="ECO:0000313" key="10">
    <source>
        <dbReference type="Proteomes" id="UP001291653"/>
    </source>
</evidence>
<evidence type="ECO:0000256" key="3">
    <source>
        <dbReference type="ARBA" id="ARBA00022448"/>
    </source>
</evidence>
<keyword evidence="3" id="KW-0813">Transport</keyword>
<dbReference type="Proteomes" id="UP001291653">
    <property type="component" value="Unassembled WGS sequence"/>
</dbReference>
<dbReference type="SUPFAM" id="SSF52540">
    <property type="entry name" value="P-loop containing nucleoside triphosphate hydrolases"/>
    <property type="match status" value="1"/>
</dbReference>
<evidence type="ECO:0000256" key="2">
    <source>
        <dbReference type="ARBA" id="ARBA00005417"/>
    </source>
</evidence>
<dbReference type="InterPro" id="IPR017871">
    <property type="entry name" value="ABC_transporter-like_CS"/>
</dbReference>
<keyword evidence="5" id="KW-0547">Nucleotide-binding</keyword>
<dbReference type="InterPro" id="IPR003593">
    <property type="entry name" value="AAA+_ATPase"/>
</dbReference>
<evidence type="ECO:0000313" key="9">
    <source>
        <dbReference type="EMBL" id="GLF93045.1"/>
    </source>
</evidence>
<comment type="subcellular location">
    <subcellularLocation>
        <location evidence="1">Cell membrane</location>
        <topology evidence="1">Peripheral membrane protein</topology>
    </subcellularLocation>
</comment>
<reference evidence="9 10" key="1">
    <citation type="submission" date="2022-10" db="EMBL/GenBank/DDBJ databases">
        <title>Draft genome sequence of Streptomyces sp. YSPA8.</title>
        <authorList>
            <person name="Moriuchi R."/>
            <person name="Dohra H."/>
            <person name="Yamamura H."/>
            <person name="Kodani S."/>
        </authorList>
    </citation>
    <scope>NUCLEOTIDE SEQUENCE [LARGE SCALE GENOMIC DNA]</scope>
    <source>
        <strain evidence="9 10">YSPA8</strain>
    </source>
</reference>
<comment type="similarity">
    <text evidence="2">Belongs to the ABC transporter superfamily.</text>
</comment>
<dbReference type="PROSITE" id="PS50893">
    <property type="entry name" value="ABC_TRANSPORTER_2"/>
    <property type="match status" value="1"/>
</dbReference>
<comment type="caution">
    <text evidence="9">The sequence shown here is derived from an EMBL/GenBank/DDBJ whole genome shotgun (WGS) entry which is preliminary data.</text>
</comment>
<gene>
    <name evidence="9" type="ORF">SYYSPA8_02130</name>
</gene>
<protein>
    <submittedName>
        <fullName evidence="9">ABC transporter ATP-binding protein</fullName>
    </submittedName>
</protein>
<sequence>MTARPAATRSGPAAPALEITGLTVRHPGTPPAVDGVSLRLAAGAALTLVGESGSGKTTLARAVLALPAPGTTTTGSVRVDGTDLSGLGARELSRIRGRRIGYVPQDPTTSLDPLRRIGSQITEVLLRHRAAPGRRAARAAVPAVLARAGLTDPHRIARSRPHELSGGQRQRAAIALAVCCGPRLLVADEPTTALDPLLRVRILDLFTALRTETGLALLLITHDLAAARRIGGTVAVLRAGRIAETGPAADVLHRPSHPYTADLARLPAVAADPGARP</sequence>
<evidence type="ECO:0000256" key="4">
    <source>
        <dbReference type="ARBA" id="ARBA00022475"/>
    </source>
</evidence>
<dbReference type="Gene3D" id="3.40.50.300">
    <property type="entry name" value="P-loop containing nucleotide triphosphate hydrolases"/>
    <property type="match status" value="1"/>
</dbReference>
<dbReference type="PANTHER" id="PTHR43297">
    <property type="entry name" value="OLIGOPEPTIDE TRANSPORT ATP-BINDING PROTEIN APPD"/>
    <property type="match status" value="1"/>
</dbReference>